<comment type="similarity">
    <text evidence="1">Belongs to the TonB-dependent receptor family.</text>
</comment>
<keyword evidence="1" id="KW-0472">Membrane</keyword>
<gene>
    <name evidence="3" type="ORF">DN53_16760</name>
</gene>
<dbReference type="GO" id="GO:0009279">
    <property type="term" value="C:cell outer membrane"/>
    <property type="evidence" value="ECO:0007669"/>
    <property type="project" value="UniProtKB-SubCell"/>
</dbReference>
<evidence type="ECO:0000259" key="2">
    <source>
        <dbReference type="Pfam" id="PF07715"/>
    </source>
</evidence>
<keyword evidence="1" id="KW-1134">Transmembrane beta strand</keyword>
<comment type="subcellular location">
    <subcellularLocation>
        <location evidence="1">Cell outer membrane</location>
        <topology evidence="1">Multi-pass membrane protein</topology>
    </subcellularLocation>
</comment>
<dbReference type="AlphaFoldDB" id="A0A444VJ35"/>
<dbReference type="EMBL" id="JJMP01000008">
    <property type="protein sequence ID" value="RYC50771.1"/>
    <property type="molecule type" value="Genomic_DNA"/>
</dbReference>
<name>A0A444VJ35_9FLAO</name>
<dbReference type="Proteomes" id="UP000290261">
    <property type="component" value="Unassembled WGS sequence"/>
</dbReference>
<dbReference type="SUPFAM" id="SSF56935">
    <property type="entry name" value="Porins"/>
    <property type="match status" value="1"/>
</dbReference>
<keyword evidence="1" id="KW-0998">Cell outer membrane</keyword>
<dbReference type="InterPro" id="IPR012910">
    <property type="entry name" value="Plug_dom"/>
</dbReference>
<protein>
    <recommendedName>
        <fullName evidence="2">TonB-dependent receptor plug domain-containing protein</fullName>
    </recommendedName>
</protein>
<dbReference type="InterPro" id="IPR037066">
    <property type="entry name" value="Plug_dom_sf"/>
</dbReference>
<feature type="domain" description="TonB-dependent receptor plug" evidence="2">
    <location>
        <begin position="33"/>
        <end position="126"/>
    </location>
</feature>
<accession>A0A444VJ35</accession>
<sequence>MKQLFTLSILFIIFLLVSCSGSKSTGYNPEIAKELEQRNKGNISLLQRIRQLPGVTLRNGVPYFVKASNQVFGQQVTEPLYVLNGYIVGNSFRSVDQLVNSFMVESIEALTGAETAEYGSRGASGVIKIKTIE</sequence>
<dbReference type="Gene3D" id="2.170.130.10">
    <property type="entry name" value="TonB-dependent receptor, plug domain"/>
    <property type="match status" value="1"/>
</dbReference>
<reference evidence="3 4" key="1">
    <citation type="submission" date="2014-04" db="EMBL/GenBank/DDBJ databases">
        <title>Whole genome of Muricauda olearia.</title>
        <authorList>
            <person name="Zhang X.-H."/>
            <person name="Tang K."/>
        </authorList>
    </citation>
    <scope>NUCLEOTIDE SEQUENCE [LARGE SCALE GENOMIC DNA]</scope>
    <source>
        <strain evidence="3 4">Th120</strain>
    </source>
</reference>
<proteinExistence type="inferred from homology"/>
<keyword evidence="1" id="KW-0812">Transmembrane</keyword>
<keyword evidence="4" id="KW-1185">Reference proteome</keyword>
<dbReference type="PROSITE" id="PS52016">
    <property type="entry name" value="TONB_DEPENDENT_REC_3"/>
    <property type="match status" value="1"/>
</dbReference>
<keyword evidence="1" id="KW-0813">Transport</keyword>
<organism evidence="3 4">
    <name type="scientific">Flagellimonas olearia</name>
    <dbReference type="NCBI Taxonomy" id="552546"/>
    <lineage>
        <taxon>Bacteria</taxon>
        <taxon>Pseudomonadati</taxon>
        <taxon>Bacteroidota</taxon>
        <taxon>Flavobacteriia</taxon>
        <taxon>Flavobacteriales</taxon>
        <taxon>Flavobacteriaceae</taxon>
        <taxon>Flagellimonas</taxon>
    </lineage>
</organism>
<evidence type="ECO:0000313" key="3">
    <source>
        <dbReference type="EMBL" id="RYC50771.1"/>
    </source>
</evidence>
<dbReference type="InterPro" id="IPR039426">
    <property type="entry name" value="TonB-dep_rcpt-like"/>
</dbReference>
<dbReference type="RefSeq" id="WP_129655073.1">
    <property type="nucleotide sequence ID" value="NZ_ML142912.1"/>
</dbReference>
<evidence type="ECO:0000256" key="1">
    <source>
        <dbReference type="PROSITE-ProRule" id="PRU01360"/>
    </source>
</evidence>
<evidence type="ECO:0000313" key="4">
    <source>
        <dbReference type="Proteomes" id="UP000290261"/>
    </source>
</evidence>
<dbReference type="Pfam" id="PF07715">
    <property type="entry name" value="Plug"/>
    <property type="match status" value="1"/>
</dbReference>
<comment type="caution">
    <text evidence="3">The sequence shown here is derived from an EMBL/GenBank/DDBJ whole genome shotgun (WGS) entry which is preliminary data.</text>
</comment>
<dbReference type="PROSITE" id="PS51257">
    <property type="entry name" value="PROKAR_LIPOPROTEIN"/>
    <property type="match status" value="1"/>
</dbReference>